<keyword evidence="2" id="KW-0472">Membrane</keyword>
<feature type="transmembrane region" description="Helical" evidence="2">
    <location>
        <begin position="34"/>
        <end position="54"/>
    </location>
</feature>
<dbReference type="PANTHER" id="PTHR47655:SF3">
    <property type="entry name" value="ZN(II)2CYS6 TRANSCRIPTION FACTOR (EUROFUNG)"/>
    <property type="match status" value="1"/>
</dbReference>
<dbReference type="PaxDb" id="5507-FOXG_03305P0"/>
<feature type="compositionally biased region" description="Low complexity" evidence="1">
    <location>
        <begin position="195"/>
        <end position="206"/>
    </location>
</feature>
<proteinExistence type="predicted"/>
<dbReference type="STRING" id="660025.F9G8N3"/>
<gene>
    <name evidence="3" type="ORF">FOXB_15015</name>
</gene>
<keyword evidence="2" id="KW-1133">Transmembrane helix</keyword>
<organism evidence="3">
    <name type="scientific">Fusarium oxysporum (strain Fo5176)</name>
    <name type="common">Fusarium vascular wilt</name>
    <dbReference type="NCBI Taxonomy" id="660025"/>
    <lineage>
        <taxon>Eukaryota</taxon>
        <taxon>Fungi</taxon>
        <taxon>Dikarya</taxon>
        <taxon>Ascomycota</taxon>
        <taxon>Pezizomycotina</taxon>
        <taxon>Sordariomycetes</taxon>
        <taxon>Hypocreomycetidae</taxon>
        <taxon>Hypocreales</taxon>
        <taxon>Nectriaceae</taxon>
        <taxon>Fusarium</taxon>
        <taxon>Fusarium oxysporum species complex</taxon>
    </lineage>
</organism>
<name>F9G8N3_FUSOF</name>
<dbReference type="EMBL" id="AFQF01003668">
    <property type="protein sequence ID" value="EGU74482.1"/>
    <property type="molecule type" value="Genomic_DNA"/>
</dbReference>
<protein>
    <submittedName>
        <fullName evidence="3">Uncharacterized protein</fullName>
    </submittedName>
</protein>
<evidence type="ECO:0000256" key="2">
    <source>
        <dbReference type="SAM" id="Phobius"/>
    </source>
</evidence>
<feature type="region of interest" description="Disordered" evidence="1">
    <location>
        <begin position="1"/>
        <end position="25"/>
    </location>
</feature>
<dbReference type="CDD" id="cd15486">
    <property type="entry name" value="ZIP_Sip4"/>
    <property type="match status" value="1"/>
</dbReference>
<sequence length="508" mass="55235">MARARANCHRERGSPKTPLAASSLNARSRSRTLMLIKGMALGLSAAVNAGGLLGRSSASNFQRIHTITINRTSTSIICGSISTPASLDSLDDPCNMEHSSTSLAFSDIMTTPTVNYTPSIPSNSLILTGTHSLTSPPTPVPGAWYSTTTTTNTGLHILAYTTQHPPNPNTTHDLDSMGSGSLPSPPAEDHKSTLSRKSTSSSSKSVKPVHRTSKRASSSAATIHHHDHVTHTTGMDGRHKLCTAGVRKKMEYKQLPRGYAEVLENTQFALIATVHKLYSMVRNNQSWDLGEPELNDRGQPVIHNIAQKLGCIRPNSDIDLPVHSVFPEDEAGMAELARQLEDQQKEHEPAKETIKDTDSSVCNRTERASSSELDHSDFEHDYRRAAFGNTNAMTLSPQSFTGSADFDFAPPPPEIDASSLFPSQSPAMSNFPAWTMTKPQPSDLTMQFLQQQQQNGMMANMDLLNQGLVESEFGTIKPHVLSCPNPEVMLGMGDPMIYSGYDGEPMRL</sequence>
<dbReference type="PANTHER" id="PTHR47655">
    <property type="entry name" value="QUINIC ACID UTILIZATION ACTIVATOR"/>
    <property type="match status" value="1"/>
</dbReference>
<dbReference type="OrthoDB" id="4151048at2759"/>
<comment type="caution">
    <text evidence="3">The sequence shown here is derived from an EMBL/GenBank/DDBJ whole genome shotgun (WGS) entry which is preliminary data.</text>
</comment>
<accession>F9G8N3</accession>
<keyword evidence="2" id="KW-0812">Transmembrane</keyword>
<reference evidence="3" key="1">
    <citation type="journal article" date="2012" name="Mol. Plant Microbe Interact.">
        <title>A highly conserved effector in Fusarium oxysporum is required for full virulence on Arabidopsis.</title>
        <authorList>
            <person name="Thatcher L.F."/>
            <person name="Gardiner D.M."/>
            <person name="Kazan K."/>
            <person name="Manners J."/>
        </authorList>
    </citation>
    <scope>NUCLEOTIDE SEQUENCE [LARGE SCALE GENOMIC DNA]</scope>
    <source>
        <strain evidence="3">Fo5176</strain>
    </source>
</reference>
<feature type="region of interest" description="Disordered" evidence="1">
    <location>
        <begin position="342"/>
        <end position="376"/>
    </location>
</feature>
<feature type="region of interest" description="Disordered" evidence="1">
    <location>
        <begin position="160"/>
        <end position="237"/>
    </location>
</feature>
<dbReference type="AlphaFoldDB" id="F9G8N3"/>
<evidence type="ECO:0000256" key="1">
    <source>
        <dbReference type="SAM" id="MobiDB-lite"/>
    </source>
</evidence>
<dbReference type="InterPro" id="IPR052783">
    <property type="entry name" value="Metabolic/Drug-Res_Regulator"/>
</dbReference>
<evidence type="ECO:0000313" key="3">
    <source>
        <dbReference type="EMBL" id="EGU74482.1"/>
    </source>
</evidence>